<feature type="region of interest" description="Disordered" evidence="1">
    <location>
        <begin position="237"/>
        <end position="351"/>
    </location>
</feature>
<dbReference type="EMBL" id="QGQD01000086">
    <property type="protein sequence ID" value="TLC98772.1"/>
    <property type="molecule type" value="Genomic_DNA"/>
</dbReference>
<keyword evidence="3" id="KW-1185">Reference proteome</keyword>
<dbReference type="STRING" id="180332.GCA_000797495_05057"/>
<accession>A0A4U8Q476</accession>
<protein>
    <submittedName>
        <fullName evidence="2">Uncharacterized protein</fullName>
    </submittedName>
</protein>
<name>A0A4U8Q476_9FIRM</name>
<reference evidence="2 3" key="1">
    <citation type="journal article" date="2019" name="Anaerobe">
        <title>Detection of Robinsoniella peoriensis in multiple bone samples of a trauma patient.</title>
        <authorList>
            <person name="Schrottner P."/>
            <person name="Hartwich K."/>
            <person name="Bunk B."/>
            <person name="Schober I."/>
            <person name="Helbig S."/>
            <person name="Rudolph W.W."/>
            <person name="Gunzer F."/>
        </authorList>
    </citation>
    <scope>NUCLEOTIDE SEQUENCE [LARGE SCALE GENOMIC DNA]</scope>
    <source>
        <strain evidence="2 3">DSM 106044</strain>
    </source>
</reference>
<evidence type="ECO:0000256" key="1">
    <source>
        <dbReference type="SAM" id="MobiDB-lite"/>
    </source>
</evidence>
<organism evidence="2 3">
    <name type="scientific">Robinsoniella peoriensis</name>
    <dbReference type="NCBI Taxonomy" id="180332"/>
    <lineage>
        <taxon>Bacteria</taxon>
        <taxon>Bacillati</taxon>
        <taxon>Bacillota</taxon>
        <taxon>Clostridia</taxon>
        <taxon>Lachnospirales</taxon>
        <taxon>Lachnospiraceae</taxon>
        <taxon>Robinsoniella</taxon>
    </lineage>
</organism>
<sequence length="351" mass="37358">MILSICLIVAVLQPYLQYAMGINMRKKVLLLVLLCSILGFNAGCQKDGKADAAKGTAESSTSEIMKVTESGGGAQTNAVGDSQNSEGVKLYISTGDGKFQSYDYSETEEATPDSLVKAMETLTGWNISLADQITTGKGGMTVCITGESAVFMGPPSNQKENFHVYDAQSMVYAVLDSIQKTLQTYASPKNPESVDIYYCMEGNVPIRIDNLDVTIPMDQPYTHEVLAKLFQHADAPTGTGSTNAGENVRGSKAYGQTDAGNTTDGQGNYEQPEVQGDGSYQQPGVQDGQEGYQQPGTAESGAYEQPGVQDGAGDYQQPGVQGGEENEQPEVTDGQENYQQPDVSGPGDIEN</sequence>
<dbReference type="Proteomes" id="UP000306509">
    <property type="component" value="Unassembled WGS sequence"/>
</dbReference>
<proteinExistence type="predicted"/>
<evidence type="ECO:0000313" key="3">
    <source>
        <dbReference type="Proteomes" id="UP000306509"/>
    </source>
</evidence>
<dbReference type="AlphaFoldDB" id="A0A4U8Q476"/>
<feature type="compositionally biased region" description="Polar residues" evidence="1">
    <location>
        <begin position="258"/>
        <end position="269"/>
    </location>
</feature>
<gene>
    <name evidence="2" type="ORF">DSM106044_04523</name>
</gene>
<comment type="caution">
    <text evidence="2">The sequence shown here is derived from an EMBL/GenBank/DDBJ whole genome shotgun (WGS) entry which is preliminary data.</text>
</comment>
<evidence type="ECO:0000313" key="2">
    <source>
        <dbReference type="EMBL" id="TLC98772.1"/>
    </source>
</evidence>
<dbReference type="RefSeq" id="WP_138003716.1">
    <property type="nucleotide sequence ID" value="NZ_QGQD01000086.1"/>
</dbReference>